<reference evidence="1" key="1">
    <citation type="submission" date="2014-11" db="EMBL/GenBank/DDBJ databases">
        <authorList>
            <person name="Amaro Gonzalez C."/>
        </authorList>
    </citation>
    <scope>NUCLEOTIDE SEQUENCE</scope>
</reference>
<organism evidence="1">
    <name type="scientific">Anguilla anguilla</name>
    <name type="common">European freshwater eel</name>
    <name type="synonym">Muraena anguilla</name>
    <dbReference type="NCBI Taxonomy" id="7936"/>
    <lineage>
        <taxon>Eukaryota</taxon>
        <taxon>Metazoa</taxon>
        <taxon>Chordata</taxon>
        <taxon>Craniata</taxon>
        <taxon>Vertebrata</taxon>
        <taxon>Euteleostomi</taxon>
        <taxon>Actinopterygii</taxon>
        <taxon>Neopterygii</taxon>
        <taxon>Teleostei</taxon>
        <taxon>Anguilliformes</taxon>
        <taxon>Anguillidae</taxon>
        <taxon>Anguilla</taxon>
    </lineage>
</organism>
<accession>A0A0E9R2V7</accession>
<proteinExistence type="predicted"/>
<reference evidence="1" key="2">
    <citation type="journal article" date="2015" name="Fish Shellfish Immunol.">
        <title>Early steps in the European eel (Anguilla anguilla)-Vibrio vulnificus interaction in the gills: Role of the RtxA13 toxin.</title>
        <authorList>
            <person name="Callol A."/>
            <person name="Pajuelo D."/>
            <person name="Ebbesson L."/>
            <person name="Teles M."/>
            <person name="MacKenzie S."/>
            <person name="Amaro C."/>
        </authorList>
    </citation>
    <scope>NUCLEOTIDE SEQUENCE</scope>
</reference>
<dbReference type="AlphaFoldDB" id="A0A0E9R2V7"/>
<sequence>MCSWEFSICGIAITTGATTLGFCADCSVTTTGACVLPLSYLNLVYSPSCICASLLVSCLPCSSASFFSFRCCST</sequence>
<name>A0A0E9R2V7_ANGAN</name>
<dbReference type="EMBL" id="GBXM01085081">
    <property type="protein sequence ID" value="JAH23496.1"/>
    <property type="molecule type" value="Transcribed_RNA"/>
</dbReference>
<protein>
    <submittedName>
        <fullName evidence="1">Uncharacterized protein</fullName>
    </submittedName>
</protein>
<evidence type="ECO:0000313" key="1">
    <source>
        <dbReference type="EMBL" id="JAH23496.1"/>
    </source>
</evidence>